<feature type="transmembrane region" description="Helical" evidence="5">
    <location>
        <begin position="106"/>
        <end position="123"/>
    </location>
</feature>
<evidence type="ECO:0000313" key="7">
    <source>
        <dbReference type="EMBL" id="CAD2174287.1"/>
    </source>
</evidence>
<dbReference type="OrthoDB" id="3936150at2759"/>
<feature type="transmembrane region" description="Helical" evidence="5">
    <location>
        <begin position="466"/>
        <end position="482"/>
    </location>
</feature>
<feature type="transmembrane region" description="Helical" evidence="5">
    <location>
        <begin position="217"/>
        <end position="236"/>
    </location>
</feature>
<feature type="transmembrane region" description="Helical" evidence="5">
    <location>
        <begin position="130"/>
        <end position="150"/>
    </location>
</feature>
<keyword evidence="2 5" id="KW-0812">Transmembrane</keyword>
<dbReference type="InterPro" id="IPR011701">
    <property type="entry name" value="MFS"/>
</dbReference>
<dbReference type="Pfam" id="PF07690">
    <property type="entry name" value="MFS_1"/>
    <property type="match status" value="1"/>
</dbReference>
<evidence type="ECO:0000256" key="4">
    <source>
        <dbReference type="ARBA" id="ARBA00023136"/>
    </source>
</evidence>
<feature type="transmembrane region" description="Helical" evidence="5">
    <location>
        <begin position="315"/>
        <end position="336"/>
    </location>
</feature>
<dbReference type="Proteomes" id="UP000580250">
    <property type="component" value="Unassembled WGS sequence"/>
</dbReference>
<evidence type="ECO:0000256" key="2">
    <source>
        <dbReference type="ARBA" id="ARBA00022692"/>
    </source>
</evidence>
<evidence type="ECO:0000256" key="3">
    <source>
        <dbReference type="ARBA" id="ARBA00022989"/>
    </source>
</evidence>
<evidence type="ECO:0000313" key="8">
    <source>
        <dbReference type="Proteomes" id="UP000580250"/>
    </source>
</evidence>
<dbReference type="GO" id="GO:0022857">
    <property type="term" value="F:transmembrane transporter activity"/>
    <property type="evidence" value="ECO:0007669"/>
    <property type="project" value="InterPro"/>
</dbReference>
<feature type="transmembrane region" description="Helical" evidence="5">
    <location>
        <begin position="156"/>
        <end position="178"/>
    </location>
</feature>
<feature type="transmembrane region" description="Helical" evidence="5">
    <location>
        <begin position="348"/>
        <end position="369"/>
    </location>
</feature>
<dbReference type="Gene3D" id="1.20.1250.20">
    <property type="entry name" value="MFS general substrate transporter like domains"/>
    <property type="match status" value="1"/>
</dbReference>
<feature type="transmembrane region" description="Helical" evidence="5">
    <location>
        <begin position="35"/>
        <end position="58"/>
    </location>
</feature>
<gene>
    <name evidence="7" type="ORF">MENT_LOCUS25937</name>
</gene>
<dbReference type="PROSITE" id="PS50850">
    <property type="entry name" value="MFS"/>
    <property type="match status" value="1"/>
</dbReference>
<dbReference type="AlphaFoldDB" id="A0A6V7VH87"/>
<evidence type="ECO:0000256" key="5">
    <source>
        <dbReference type="SAM" id="Phobius"/>
    </source>
</evidence>
<dbReference type="InterPro" id="IPR036259">
    <property type="entry name" value="MFS_trans_sf"/>
</dbReference>
<proteinExistence type="predicted"/>
<evidence type="ECO:0000259" key="6">
    <source>
        <dbReference type="PROSITE" id="PS50850"/>
    </source>
</evidence>
<reference evidence="7 8" key="1">
    <citation type="submission" date="2020-08" db="EMBL/GenBank/DDBJ databases">
        <authorList>
            <person name="Koutsovoulos G."/>
            <person name="Danchin GJ E."/>
        </authorList>
    </citation>
    <scope>NUCLEOTIDE SEQUENCE [LARGE SCALE GENOMIC DNA]</scope>
</reference>
<protein>
    <recommendedName>
        <fullName evidence="6">Major facilitator superfamily (MFS) profile domain-containing protein</fullName>
    </recommendedName>
</protein>
<dbReference type="GO" id="GO:0016020">
    <property type="term" value="C:membrane"/>
    <property type="evidence" value="ECO:0007669"/>
    <property type="project" value="UniProtKB-SubCell"/>
</dbReference>
<dbReference type="EMBL" id="CAJEWN010000232">
    <property type="protein sequence ID" value="CAD2174287.1"/>
    <property type="molecule type" value="Genomic_DNA"/>
</dbReference>
<comment type="caution">
    <text evidence="7">The sequence shown here is derived from an EMBL/GenBank/DDBJ whole genome shotgun (WGS) entry which is preliminary data.</text>
</comment>
<sequence length="548" mass="62025">MVHDFVIGNSAKLLLQNLDADKLLNQFGKYGRYQLFVYAMVSINFYIFSYLTTIISLIGEFPEDKCSTNLTVINTNLTNTTDKYISLADEFGITCESSGILDHANGVFMIGNFMAAPFSTYLADRYGRRLTFLIPLWIIIFLTIACAFSPTFIWFLIFRFLSGACGAAVMVVGFVITVEAVAGSFRSIQALLNALIWVFGIFSVGILHHYYIKNWRYLYLFIAFPGLISIVYYKVFPESLHWLIANKKTEEIRKYIIKSSKMNKTHINLNICRTEQIIENGVVVDCLEEKTEEKSETLKTPPKRNFFDLFRRPSFTFHLTLNCYIFIVLNFLYWALTLYSVDLHKNKMVGFFLSAVVEIPAGIISMILLMVCGRRTVTVISLTGQAISLGLTIFTPRGTTLNLLLSLFAKVMNTVAWASAPLLLSEMAPTTIRNMSYGFVSTIGELGSVLAPYMKRIGDENKQKGIIALMSILAVLVSMMAPETVGKSLPQDLDDFDSGPFINFIKKCRRAISPTKREDKRKENGKLSENVIFLEEKREDDELKENAH</sequence>
<dbReference type="SUPFAM" id="SSF103473">
    <property type="entry name" value="MFS general substrate transporter"/>
    <property type="match status" value="1"/>
</dbReference>
<feature type="transmembrane region" description="Helical" evidence="5">
    <location>
        <begin position="190"/>
        <end position="211"/>
    </location>
</feature>
<evidence type="ECO:0000256" key="1">
    <source>
        <dbReference type="ARBA" id="ARBA00004141"/>
    </source>
</evidence>
<dbReference type="InterPro" id="IPR020846">
    <property type="entry name" value="MFS_dom"/>
</dbReference>
<feature type="domain" description="Major facilitator superfamily (MFS) profile" evidence="6">
    <location>
        <begin position="37"/>
        <end position="486"/>
    </location>
</feature>
<organism evidence="7 8">
    <name type="scientific">Meloidogyne enterolobii</name>
    <name type="common">Root-knot nematode worm</name>
    <name type="synonym">Meloidogyne mayaguensis</name>
    <dbReference type="NCBI Taxonomy" id="390850"/>
    <lineage>
        <taxon>Eukaryota</taxon>
        <taxon>Metazoa</taxon>
        <taxon>Ecdysozoa</taxon>
        <taxon>Nematoda</taxon>
        <taxon>Chromadorea</taxon>
        <taxon>Rhabditida</taxon>
        <taxon>Tylenchina</taxon>
        <taxon>Tylenchomorpha</taxon>
        <taxon>Tylenchoidea</taxon>
        <taxon>Meloidogynidae</taxon>
        <taxon>Meloidogyninae</taxon>
        <taxon>Meloidogyne</taxon>
    </lineage>
</organism>
<name>A0A6V7VH87_MELEN</name>
<comment type="subcellular location">
    <subcellularLocation>
        <location evidence="1">Membrane</location>
        <topology evidence="1">Multi-pass membrane protein</topology>
    </subcellularLocation>
</comment>
<dbReference type="PANTHER" id="PTHR24064">
    <property type="entry name" value="SOLUTE CARRIER FAMILY 22 MEMBER"/>
    <property type="match status" value="1"/>
</dbReference>
<keyword evidence="3 5" id="KW-1133">Transmembrane helix</keyword>
<keyword evidence="4 5" id="KW-0472">Membrane</keyword>
<accession>A0A6V7VH87</accession>